<keyword evidence="4" id="KW-1185">Reference proteome</keyword>
<proteinExistence type="predicted"/>
<feature type="region of interest" description="Disordered" evidence="1">
    <location>
        <begin position="145"/>
        <end position="167"/>
    </location>
</feature>
<evidence type="ECO:0000313" key="3">
    <source>
        <dbReference type="EMBL" id="NGO71308.1"/>
    </source>
</evidence>
<evidence type="ECO:0008006" key="5">
    <source>
        <dbReference type="Google" id="ProtNLM"/>
    </source>
</evidence>
<organism evidence="3 4">
    <name type="scientific">Streptomyces boncukensis</name>
    <dbReference type="NCBI Taxonomy" id="2711219"/>
    <lineage>
        <taxon>Bacteria</taxon>
        <taxon>Bacillati</taxon>
        <taxon>Actinomycetota</taxon>
        <taxon>Actinomycetes</taxon>
        <taxon>Kitasatosporales</taxon>
        <taxon>Streptomycetaceae</taxon>
        <taxon>Streptomyces</taxon>
    </lineage>
</organism>
<accession>A0A6G4X1P3</accession>
<dbReference type="AlphaFoldDB" id="A0A6G4X1P3"/>
<evidence type="ECO:0000256" key="1">
    <source>
        <dbReference type="SAM" id="MobiDB-lite"/>
    </source>
</evidence>
<protein>
    <recommendedName>
        <fullName evidence="5">Integral membrane protein</fullName>
    </recommendedName>
</protein>
<sequence>MSETTEPQPEPIRFYGTTWVDHSRGYALRRVGLALGALLTAAAGAFVLRFAYEGVAVADIGAWASVLLVAAFAVCSSLAFSRTLGSYTRRPEERAERDAAAESSMRSIRAIGFIGVLLAYALRSLVEAPGEKLARGEYEEALARHERLRSARSGNPASKKRKRKRKQ</sequence>
<gene>
    <name evidence="3" type="ORF">G5C65_23730</name>
</gene>
<keyword evidence="2" id="KW-0472">Membrane</keyword>
<evidence type="ECO:0000256" key="2">
    <source>
        <dbReference type="SAM" id="Phobius"/>
    </source>
</evidence>
<dbReference type="Proteomes" id="UP000477722">
    <property type="component" value="Unassembled WGS sequence"/>
</dbReference>
<keyword evidence="2" id="KW-0812">Transmembrane</keyword>
<name>A0A6G4X1P3_9ACTN</name>
<feature type="compositionally biased region" description="Basic residues" evidence="1">
    <location>
        <begin position="158"/>
        <end position="167"/>
    </location>
</feature>
<dbReference type="EMBL" id="JAAKZZ010000287">
    <property type="protein sequence ID" value="NGO71308.1"/>
    <property type="molecule type" value="Genomic_DNA"/>
</dbReference>
<comment type="caution">
    <text evidence="3">The sequence shown here is derived from an EMBL/GenBank/DDBJ whole genome shotgun (WGS) entry which is preliminary data.</text>
</comment>
<evidence type="ECO:0000313" key="4">
    <source>
        <dbReference type="Proteomes" id="UP000477722"/>
    </source>
</evidence>
<reference evidence="3 4" key="1">
    <citation type="submission" date="2020-02" db="EMBL/GenBank/DDBJ databases">
        <title>Whole-genome analyses of novel actinobacteria.</title>
        <authorList>
            <person name="Sahin N."/>
            <person name="Tatar D."/>
        </authorList>
    </citation>
    <scope>NUCLEOTIDE SEQUENCE [LARGE SCALE GENOMIC DNA]</scope>
    <source>
        <strain evidence="3 4">SB3404</strain>
    </source>
</reference>
<dbReference type="RefSeq" id="WP_165300946.1">
    <property type="nucleotide sequence ID" value="NZ_JAAKZZ010000287.1"/>
</dbReference>
<feature type="transmembrane region" description="Helical" evidence="2">
    <location>
        <begin position="31"/>
        <end position="48"/>
    </location>
</feature>
<keyword evidence="2" id="KW-1133">Transmembrane helix</keyword>
<feature type="transmembrane region" description="Helical" evidence="2">
    <location>
        <begin position="60"/>
        <end position="80"/>
    </location>
</feature>